<accession>A0A841INF3</accession>
<gene>
    <name evidence="2" type="ORF">FHS13_001531</name>
</gene>
<feature type="compositionally biased region" description="Basic and acidic residues" evidence="1">
    <location>
        <begin position="20"/>
        <end position="40"/>
    </location>
</feature>
<dbReference type="EMBL" id="JACHJO010000004">
    <property type="protein sequence ID" value="MBB6119582.1"/>
    <property type="molecule type" value="Genomic_DNA"/>
</dbReference>
<reference evidence="2 3" key="1">
    <citation type="submission" date="2020-08" db="EMBL/GenBank/DDBJ databases">
        <title>Genomic Encyclopedia of Type Strains, Phase III (KMG-III): the genomes of soil and plant-associated and newly described type strains.</title>
        <authorList>
            <person name="Whitman W."/>
        </authorList>
    </citation>
    <scope>NUCLEOTIDE SEQUENCE [LARGE SCALE GENOMIC DNA]</scope>
    <source>
        <strain evidence="2 3">CECT 8712</strain>
    </source>
</reference>
<feature type="compositionally biased region" description="Basic and acidic residues" evidence="1">
    <location>
        <begin position="97"/>
        <end position="125"/>
    </location>
</feature>
<protein>
    <recommendedName>
        <fullName evidence="4">DUF5709 domain-containing protein</fullName>
    </recommendedName>
</protein>
<proteinExistence type="predicted"/>
<sequence>MSEEPYDVDTDMGDDPEISMAKEFERHVEPDFGIEGHDFADDSDQGGRGIDQAVRDERSDVYPRENWGGEDRGAEEEAVHVVDDTPVPEDSQGAAVRDPHPERPWEHPADTPHGDREDERDRTKNLDSYVPDAADPKDSGAPGT</sequence>
<evidence type="ECO:0000313" key="2">
    <source>
        <dbReference type="EMBL" id="MBB6119582.1"/>
    </source>
</evidence>
<keyword evidence="3" id="KW-1185">Reference proteome</keyword>
<evidence type="ECO:0000256" key="1">
    <source>
        <dbReference type="SAM" id="MobiDB-lite"/>
    </source>
</evidence>
<dbReference type="AlphaFoldDB" id="A0A841INF3"/>
<organism evidence="2 3">
    <name type="scientific">Nocardiopsis algeriensis</name>
    <dbReference type="NCBI Taxonomy" id="1478215"/>
    <lineage>
        <taxon>Bacteria</taxon>
        <taxon>Bacillati</taxon>
        <taxon>Actinomycetota</taxon>
        <taxon>Actinomycetes</taxon>
        <taxon>Streptosporangiales</taxon>
        <taxon>Nocardiopsidaceae</taxon>
        <taxon>Nocardiopsis</taxon>
    </lineage>
</organism>
<comment type="caution">
    <text evidence="2">The sequence shown here is derived from an EMBL/GenBank/DDBJ whole genome shotgun (WGS) entry which is preliminary data.</text>
</comment>
<name>A0A841INF3_9ACTN</name>
<evidence type="ECO:0000313" key="3">
    <source>
        <dbReference type="Proteomes" id="UP000536604"/>
    </source>
</evidence>
<feature type="compositionally biased region" description="Basic and acidic residues" evidence="1">
    <location>
        <begin position="53"/>
        <end position="83"/>
    </location>
</feature>
<evidence type="ECO:0008006" key="4">
    <source>
        <dbReference type="Google" id="ProtNLM"/>
    </source>
</evidence>
<feature type="compositionally biased region" description="Acidic residues" evidence="1">
    <location>
        <begin position="1"/>
        <end position="17"/>
    </location>
</feature>
<feature type="region of interest" description="Disordered" evidence="1">
    <location>
        <begin position="1"/>
        <end position="144"/>
    </location>
</feature>
<dbReference type="RefSeq" id="WP_184289712.1">
    <property type="nucleotide sequence ID" value="NZ_JACHJO010000004.1"/>
</dbReference>
<dbReference type="Proteomes" id="UP000536604">
    <property type="component" value="Unassembled WGS sequence"/>
</dbReference>